<dbReference type="EMBL" id="JAKKSL010000004">
    <property type="protein sequence ID" value="MCI2285142.1"/>
    <property type="molecule type" value="Genomic_DNA"/>
</dbReference>
<sequence length="655" mass="74724">MDWQKELLGKLDFNAKQCFIISDPEHLCFEPLIAERFEQAEVELVDDSDPISLRFIYESRLEKNNNKALIITCAEIEDNYIPFDITFNATNINFHINEIIPELEVETLRSISPVYFQPLKEAISSYRPGKLGRIASLDFLLRHIFKIAPEIIQTEVDLVRLLIQKHYLGGEMPEAIEQRLIALLKLNDTFNGWDFDRLLPSKAEFFEFLQVQWTLYLETLVSVDELKEPPWPQGKLIVPFDDQDVQVYVDNLFADGLLKPVNMEGISKNHWAVIGIISEDGTSQLKRFSHLLARLNSVFLQELVNDLSADIWGEHAFELGMLNALGHQIKTLSASEITSLNHLNTKVDHLFEEWLFEKFGGLISLPAIRHPNMLHKIPDWLNRKVQDDKKICLLVMDGMGFQQWSLFRESLNSCSRITMEEHYSFAWVPTITSISRQSMFSGKKPYFYADSLLTTSKESKLWQAYWENNGLTSKEVLYAKKVEDRATNESFSDLISNRHIKALGLVINFVDEQMHGMKAGMSGLNAVVSDWIVTWKFEEKINILIDLGYEVIITADHGNQEAIGCGALREGVKAETKGERVRIYDSENAATSSNDLLDGKVLKWPGKKYGLPEGRFPLVSRGTHAFVKEGKKIVGHGGISLHEVVVPLAVIKRKL</sequence>
<accession>A0ABS9X4I3</accession>
<keyword evidence="2" id="KW-1185">Reference proteome</keyword>
<dbReference type="InterPro" id="IPR017850">
    <property type="entry name" value="Alkaline_phosphatase_core_sf"/>
</dbReference>
<name>A0ABS9X4I3_9GAMM</name>
<proteinExistence type="predicted"/>
<evidence type="ECO:0000313" key="1">
    <source>
        <dbReference type="EMBL" id="MCI2285142.1"/>
    </source>
</evidence>
<comment type="caution">
    <text evidence="1">The sequence shown here is derived from an EMBL/GenBank/DDBJ whole genome shotgun (WGS) entry which is preliminary data.</text>
</comment>
<dbReference type="Proteomes" id="UP001139646">
    <property type="component" value="Unassembled WGS sequence"/>
</dbReference>
<dbReference type="Pfam" id="PF08665">
    <property type="entry name" value="PglZ"/>
    <property type="match status" value="1"/>
</dbReference>
<reference evidence="1" key="1">
    <citation type="submission" date="2022-01" db="EMBL/GenBank/DDBJ databases">
        <title>Colwellia maritima, isolated from seawater.</title>
        <authorList>
            <person name="Kristyanto S."/>
            <person name="Jung J."/>
            <person name="Jeon C.O."/>
        </authorList>
    </citation>
    <scope>NUCLEOTIDE SEQUENCE</scope>
    <source>
        <strain evidence="1">MSW7</strain>
    </source>
</reference>
<organism evidence="1 2">
    <name type="scientific">Colwellia maritima</name>
    <dbReference type="NCBI Taxonomy" id="2912588"/>
    <lineage>
        <taxon>Bacteria</taxon>
        <taxon>Pseudomonadati</taxon>
        <taxon>Pseudomonadota</taxon>
        <taxon>Gammaproteobacteria</taxon>
        <taxon>Alteromonadales</taxon>
        <taxon>Colwelliaceae</taxon>
        <taxon>Colwellia</taxon>
    </lineage>
</organism>
<gene>
    <name evidence="1" type="primary">pglZ</name>
    <name evidence="1" type="ORF">L3081_19330</name>
</gene>
<dbReference type="SUPFAM" id="SSF53649">
    <property type="entry name" value="Alkaline phosphatase-like"/>
    <property type="match status" value="1"/>
</dbReference>
<dbReference type="RefSeq" id="WP_242287853.1">
    <property type="nucleotide sequence ID" value="NZ_JAKKSL010000004.1"/>
</dbReference>
<protein>
    <submittedName>
        <fullName evidence="1">BREX-3 system phosphatase PglZ</fullName>
    </submittedName>
</protein>
<dbReference type="NCBIfam" id="NF033449">
    <property type="entry name" value="BREX_PglZ_3"/>
    <property type="match status" value="1"/>
</dbReference>
<evidence type="ECO:0000313" key="2">
    <source>
        <dbReference type="Proteomes" id="UP001139646"/>
    </source>
</evidence>